<evidence type="ECO:0000313" key="13">
    <source>
        <dbReference type="EMBL" id="KIA92054.1"/>
    </source>
</evidence>
<feature type="transmembrane region" description="Helical" evidence="12">
    <location>
        <begin position="490"/>
        <end position="510"/>
    </location>
</feature>
<keyword evidence="10" id="KW-0739">Sodium transport</keyword>
<dbReference type="AlphaFoldDB" id="A0A0C1FW10"/>
<evidence type="ECO:0000313" key="14">
    <source>
        <dbReference type="Proteomes" id="UP000031246"/>
    </source>
</evidence>
<evidence type="ECO:0000256" key="11">
    <source>
        <dbReference type="RuleBase" id="RU362091"/>
    </source>
</evidence>
<keyword evidence="9 12" id="KW-0472">Membrane</keyword>
<evidence type="ECO:0000256" key="6">
    <source>
        <dbReference type="ARBA" id="ARBA00022989"/>
    </source>
</evidence>
<sequence length="522" mass="57364">MKGLPIFDLAIIAIYLVGMILVGVYFSRKNKNSEQFTKASGLIPGWAIGLSIYATFLSSNTFLGVPGKAFGGNWNAFVFSISMPLAAWVASKYFVPFYRNTGEISAYTHLEKRFGAWARVYAVVCFLLTQLARMGSIFFGIALSLQALTGYSMQMIMVVMGICIIVYTVLGGIEAVIWTEVVQAIVKTFGALLILYLVISNMPGGVAKIVEIGKTADKFSLGSFKPDFISSSFWVVLLYGFFINLNNFGMDQNYIQRYHTASSSRAASKSIWLCVWLYIPASLLFFIIGSCLFAYYEINPELVQSIKHQVAVERLPLHASATEILKVQNALQPADYGDKIMPHFMVTKIPVGLVGLIVSAILSAAMSTISSGMNASATVFSVDIYKRYFKPEISEKQNLSLLHIATVAFGLLGMIAGIAMIGVKSILDVWWELSGIFAAGMLGLFLLGIISRQTKNHEAITATIIGIAVIIWMTFSSLLPPEYEAFRNPLHKNMIIVTGTLTIFLAGLFLTKIKNRKIKTAS</sequence>
<feature type="transmembrane region" description="Helical" evidence="12">
    <location>
        <begin position="76"/>
        <end position="95"/>
    </location>
</feature>
<feature type="transmembrane region" description="Helical" evidence="12">
    <location>
        <begin position="151"/>
        <end position="170"/>
    </location>
</feature>
<feature type="transmembrane region" description="Helical" evidence="12">
    <location>
        <begin position="270"/>
        <end position="296"/>
    </location>
</feature>
<dbReference type="Proteomes" id="UP000031246">
    <property type="component" value="Unassembled WGS sequence"/>
</dbReference>
<feature type="transmembrane region" description="Helical" evidence="12">
    <location>
        <begin position="401"/>
        <end position="423"/>
    </location>
</feature>
<keyword evidence="4" id="KW-1003">Cell membrane</keyword>
<feature type="transmembrane region" description="Helical" evidence="12">
    <location>
        <begin position="429"/>
        <end position="447"/>
    </location>
</feature>
<evidence type="ECO:0000256" key="9">
    <source>
        <dbReference type="ARBA" id="ARBA00023136"/>
    </source>
</evidence>
<dbReference type="EMBL" id="JSYN01000023">
    <property type="protein sequence ID" value="KIA92054.1"/>
    <property type="molecule type" value="Genomic_DNA"/>
</dbReference>
<keyword evidence="14" id="KW-1185">Reference proteome</keyword>
<keyword evidence="5 12" id="KW-0812">Transmembrane</keyword>
<dbReference type="GO" id="GO:0006814">
    <property type="term" value="P:sodium ion transport"/>
    <property type="evidence" value="ECO:0007669"/>
    <property type="project" value="UniProtKB-KW"/>
</dbReference>
<dbReference type="PROSITE" id="PS50283">
    <property type="entry name" value="NA_SOLUT_SYMP_3"/>
    <property type="match status" value="1"/>
</dbReference>
<gene>
    <name evidence="13" type="ORF">OC25_18340</name>
</gene>
<dbReference type="NCBIfam" id="TIGR00813">
    <property type="entry name" value="sss"/>
    <property type="match status" value="1"/>
</dbReference>
<dbReference type="PANTHER" id="PTHR42985:SF32">
    <property type="entry name" value="SODIUM IODIDE SYMPORTER"/>
    <property type="match status" value="1"/>
</dbReference>
<evidence type="ECO:0000256" key="12">
    <source>
        <dbReference type="SAM" id="Phobius"/>
    </source>
</evidence>
<dbReference type="RefSeq" id="WP_039479059.1">
    <property type="nucleotide sequence ID" value="NZ_JSYN01000023.1"/>
</dbReference>
<dbReference type="InterPro" id="IPR038377">
    <property type="entry name" value="Na/Glc_symporter_sf"/>
</dbReference>
<dbReference type="Pfam" id="PF00474">
    <property type="entry name" value="SSF"/>
    <property type="match status" value="1"/>
</dbReference>
<feature type="transmembrane region" description="Helical" evidence="12">
    <location>
        <begin position="228"/>
        <end position="249"/>
    </location>
</feature>
<evidence type="ECO:0000256" key="5">
    <source>
        <dbReference type="ARBA" id="ARBA00022692"/>
    </source>
</evidence>
<keyword evidence="3" id="KW-0813">Transport</keyword>
<reference evidence="13 14" key="1">
    <citation type="submission" date="2014-10" db="EMBL/GenBank/DDBJ databases">
        <title>Pedobacter Kyungheensis.</title>
        <authorList>
            <person name="Anderson B.M."/>
            <person name="Newman J.D."/>
        </authorList>
    </citation>
    <scope>NUCLEOTIDE SEQUENCE [LARGE SCALE GENOMIC DNA]</scope>
    <source>
        <strain evidence="13 14">KACC 16221</strain>
    </source>
</reference>
<dbReference type="InterPro" id="IPR051163">
    <property type="entry name" value="Sodium:Solute_Symporter_SSF"/>
</dbReference>
<organism evidence="13 14">
    <name type="scientific">Pedobacter kyungheensis</name>
    <dbReference type="NCBI Taxonomy" id="1069985"/>
    <lineage>
        <taxon>Bacteria</taxon>
        <taxon>Pseudomonadati</taxon>
        <taxon>Bacteroidota</taxon>
        <taxon>Sphingobacteriia</taxon>
        <taxon>Sphingobacteriales</taxon>
        <taxon>Sphingobacteriaceae</taxon>
        <taxon>Pedobacter</taxon>
    </lineage>
</organism>
<evidence type="ECO:0000256" key="3">
    <source>
        <dbReference type="ARBA" id="ARBA00022448"/>
    </source>
</evidence>
<dbReference type="CDD" id="cd11495">
    <property type="entry name" value="SLC5sbd_NIS-like_u3"/>
    <property type="match status" value="1"/>
</dbReference>
<evidence type="ECO:0000256" key="8">
    <source>
        <dbReference type="ARBA" id="ARBA00023065"/>
    </source>
</evidence>
<dbReference type="PANTHER" id="PTHR42985">
    <property type="entry name" value="SODIUM-COUPLED MONOCARBOXYLATE TRANSPORTER"/>
    <property type="match status" value="1"/>
</dbReference>
<comment type="similarity">
    <text evidence="2 11">Belongs to the sodium:solute symporter (SSF) (TC 2.A.21) family.</text>
</comment>
<feature type="transmembrane region" description="Helical" evidence="12">
    <location>
        <begin position="351"/>
        <end position="380"/>
    </location>
</feature>
<dbReference type="InterPro" id="IPR001734">
    <property type="entry name" value="Na/solute_symporter"/>
</dbReference>
<keyword evidence="6 12" id="KW-1133">Transmembrane helix</keyword>
<comment type="subcellular location">
    <subcellularLocation>
        <location evidence="1">Cell membrane</location>
        <topology evidence="1">Multi-pass membrane protein</topology>
    </subcellularLocation>
</comment>
<dbReference type="OrthoDB" id="9803597at2"/>
<evidence type="ECO:0000256" key="2">
    <source>
        <dbReference type="ARBA" id="ARBA00006434"/>
    </source>
</evidence>
<dbReference type="GO" id="GO:0005886">
    <property type="term" value="C:plasma membrane"/>
    <property type="evidence" value="ECO:0007669"/>
    <property type="project" value="UniProtKB-SubCell"/>
</dbReference>
<accession>A0A0C1FW10</accession>
<comment type="caution">
    <text evidence="13">The sequence shown here is derived from an EMBL/GenBank/DDBJ whole genome shotgun (WGS) entry which is preliminary data.</text>
</comment>
<feature type="transmembrane region" description="Helical" evidence="12">
    <location>
        <begin position="116"/>
        <end position="145"/>
    </location>
</feature>
<name>A0A0C1FW10_9SPHI</name>
<dbReference type="GO" id="GO:0015293">
    <property type="term" value="F:symporter activity"/>
    <property type="evidence" value="ECO:0007669"/>
    <property type="project" value="TreeGrafter"/>
</dbReference>
<evidence type="ECO:0000256" key="1">
    <source>
        <dbReference type="ARBA" id="ARBA00004651"/>
    </source>
</evidence>
<dbReference type="Gene3D" id="1.20.1730.10">
    <property type="entry name" value="Sodium/glucose cotransporter"/>
    <property type="match status" value="1"/>
</dbReference>
<keyword evidence="8" id="KW-0406">Ion transport</keyword>
<feature type="transmembrane region" description="Helical" evidence="12">
    <location>
        <begin position="459"/>
        <end position="478"/>
    </location>
</feature>
<evidence type="ECO:0000256" key="7">
    <source>
        <dbReference type="ARBA" id="ARBA00023053"/>
    </source>
</evidence>
<proteinExistence type="inferred from homology"/>
<feature type="transmembrane region" description="Helical" evidence="12">
    <location>
        <begin position="39"/>
        <end position="56"/>
    </location>
</feature>
<keyword evidence="7" id="KW-0915">Sodium</keyword>
<evidence type="ECO:0000256" key="4">
    <source>
        <dbReference type="ARBA" id="ARBA00022475"/>
    </source>
</evidence>
<evidence type="ECO:0000256" key="10">
    <source>
        <dbReference type="ARBA" id="ARBA00023201"/>
    </source>
</evidence>
<feature type="transmembrane region" description="Helical" evidence="12">
    <location>
        <begin position="6"/>
        <end position="27"/>
    </location>
</feature>
<protein>
    <submittedName>
        <fullName evidence="13">Sodium:solute symporter</fullName>
    </submittedName>
</protein>